<dbReference type="InterPro" id="IPR027051">
    <property type="entry name" value="XdhC_Rossmann_dom"/>
</dbReference>
<proteinExistence type="predicted"/>
<dbReference type="PANTHER" id="PTHR30388">
    <property type="entry name" value="ALDEHYDE OXIDOREDUCTASE MOLYBDENUM COFACTOR ASSEMBLY PROTEIN"/>
    <property type="match status" value="1"/>
</dbReference>
<sequence>MLLMEKVGILTRQNETFALAMIIESRGSTPRHVGKMIVYKDGSIEGTVGGGLAEYYIIEESVKAIQKGKSKIVEYKLNKHAKDGIQMNCGGTLRVFIEVYTSRPELILVGAGHLGVAMAKLADSLEYPYCIVDDRIDYCTRERFPHATNLYIQEDIGVALLEANLNEKSYVAVFPKNQDDIVLKTALQFPCAYIGMVASKRKAITIFEKLKSEGITEEQLKRIYSPIGLDIGSETTAEIAISIMGEIIKVSKEIKSEKTAKEETRLNKGERTTIK</sequence>
<dbReference type="Gene3D" id="3.40.50.720">
    <property type="entry name" value="NAD(P)-binding Rossmann-like Domain"/>
    <property type="match status" value="1"/>
</dbReference>
<dbReference type="InterPro" id="IPR003777">
    <property type="entry name" value="XdhC_CoxI"/>
</dbReference>
<keyword evidence="4" id="KW-1185">Reference proteome</keyword>
<dbReference type="AlphaFoldDB" id="A0A5J5HFH6"/>
<evidence type="ECO:0000313" key="4">
    <source>
        <dbReference type="Proteomes" id="UP000326671"/>
    </source>
</evidence>
<comment type="caution">
    <text evidence="3">The sequence shown here is derived from an EMBL/GenBank/DDBJ whole genome shotgun (WGS) entry which is preliminary data.</text>
</comment>
<dbReference type="EMBL" id="VYKL01000031">
    <property type="protein sequence ID" value="KAA9019510.1"/>
    <property type="molecule type" value="Genomic_DNA"/>
</dbReference>
<dbReference type="PANTHER" id="PTHR30388:SF6">
    <property type="entry name" value="XANTHINE DEHYDROGENASE SUBUNIT A-RELATED"/>
    <property type="match status" value="1"/>
</dbReference>
<evidence type="ECO:0000313" key="3">
    <source>
        <dbReference type="EMBL" id="KAA9019510.1"/>
    </source>
</evidence>
<dbReference type="OrthoDB" id="9773039at2"/>
<evidence type="ECO:0008006" key="5">
    <source>
        <dbReference type="Google" id="ProtNLM"/>
    </source>
</evidence>
<accession>A0A5J5HFH6</accession>
<feature type="domain" description="XdhC- CoxI" evidence="1">
    <location>
        <begin position="11"/>
        <end position="75"/>
    </location>
</feature>
<name>A0A5J5HFH6_9BACI</name>
<dbReference type="InterPro" id="IPR052698">
    <property type="entry name" value="MoCofactor_Util/Proc"/>
</dbReference>
<dbReference type="Pfam" id="PF02625">
    <property type="entry name" value="XdhC_CoxI"/>
    <property type="match status" value="1"/>
</dbReference>
<protein>
    <recommendedName>
        <fullName evidence="5">Xanthine dehydrogenase</fullName>
    </recommendedName>
</protein>
<reference evidence="3 4" key="1">
    <citation type="submission" date="2019-09" db="EMBL/GenBank/DDBJ databases">
        <title>Whole genome sequences of isolates from the Mars Exploration Rovers.</title>
        <authorList>
            <person name="Seuylemezian A."/>
            <person name="Vaishampayan P."/>
        </authorList>
    </citation>
    <scope>NUCLEOTIDE SEQUENCE [LARGE SCALE GENOMIC DNA]</scope>
    <source>
        <strain evidence="3 4">MER_TA_151</strain>
    </source>
</reference>
<evidence type="ECO:0000259" key="1">
    <source>
        <dbReference type="Pfam" id="PF02625"/>
    </source>
</evidence>
<evidence type="ECO:0000259" key="2">
    <source>
        <dbReference type="Pfam" id="PF13478"/>
    </source>
</evidence>
<feature type="domain" description="XdhC Rossmann" evidence="2">
    <location>
        <begin position="106"/>
        <end position="247"/>
    </location>
</feature>
<dbReference type="Proteomes" id="UP000326671">
    <property type="component" value="Unassembled WGS sequence"/>
</dbReference>
<dbReference type="RefSeq" id="WP_150441667.1">
    <property type="nucleotide sequence ID" value="NZ_VYKL01000031.1"/>
</dbReference>
<organism evidence="3 4">
    <name type="scientific">Niallia endozanthoxylica</name>
    <dbReference type="NCBI Taxonomy" id="2036016"/>
    <lineage>
        <taxon>Bacteria</taxon>
        <taxon>Bacillati</taxon>
        <taxon>Bacillota</taxon>
        <taxon>Bacilli</taxon>
        <taxon>Bacillales</taxon>
        <taxon>Bacillaceae</taxon>
        <taxon>Niallia</taxon>
    </lineage>
</organism>
<gene>
    <name evidence="3" type="ORF">F4V44_19370</name>
</gene>
<dbReference type="Pfam" id="PF13478">
    <property type="entry name" value="XdhC_C"/>
    <property type="match status" value="1"/>
</dbReference>